<dbReference type="EMBL" id="HBUF01571829">
    <property type="protein sequence ID" value="CAG6766899.1"/>
    <property type="molecule type" value="Transcribed_RNA"/>
</dbReference>
<evidence type="ECO:0000313" key="1">
    <source>
        <dbReference type="EMBL" id="CAG6766899.1"/>
    </source>
</evidence>
<protein>
    <submittedName>
        <fullName evidence="1">Uncharacterized protein</fullName>
    </submittedName>
</protein>
<organism evidence="1">
    <name type="scientific">Cacopsylla melanoneura</name>
    <dbReference type="NCBI Taxonomy" id="428564"/>
    <lineage>
        <taxon>Eukaryota</taxon>
        <taxon>Metazoa</taxon>
        <taxon>Ecdysozoa</taxon>
        <taxon>Arthropoda</taxon>
        <taxon>Hexapoda</taxon>
        <taxon>Insecta</taxon>
        <taxon>Pterygota</taxon>
        <taxon>Neoptera</taxon>
        <taxon>Paraneoptera</taxon>
        <taxon>Hemiptera</taxon>
        <taxon>Sternorrhyncha</taxon>
        <taxon>Psylloidea</taxon>
        <taxon>Psyllidae</taxon>
        <taxon>Psyllinae</taxon>
        <taxon>Cacopsylla</taxon>
    </lineage>
</organism>
<name>A0A8D9AKG6_9HEMI</name>
<reference evidence="1" key="1">
    <citation type="submission" date="2021-05" db="EMBL/GenBank/DDBJ databases">
        <authorList>
            <person name="Alioto T."/>
            <person name="Alioto T."/>
            <person name="Gomez Garrido J."/>
        </authorList>
    </citation>
    <scope>NUCLEOTIDE SEQUENCE</scope>
</reference>
<dbReference type="EMBL" id="HBUF01571830">
    <property type="protein sequence ID" value="CAG6766901.1"/>
    <property type="molecule type" value="Transcribed_RNA"/>
</dbReference>
<sequence>MKPCLNLQVRTASLIDYSKKSSNIVSKFFTKLSKFQQFFPSLFKISVTSSQETLQNGVPSDTGLDVLEGTTSFSMIDDGLLDDGGVIKSSFLFGVLPKSPSPSLLILSTSELSSGVRFSLFFLLAFSKSEALSSGVPSDTGFFFFFFLI</sequence>
<dbReference type="AlphaFoldDB" id="A0A8D9AKG6"/>
<proteinExistence type="predicted"/>
<accession>A0A8D9AKG6</accession>